<dbReference type="EMBL" id="CAAALY010017645">
    <property type="protein sequence ID" value="VEL13394.1"/>
    <property type="molecule type" value="Genomic_DNA"/>
</dbReference>
<dbReference type="Proteomes" id="UP000784294">
    <property type="component" value="Unassembled WGS sequence"/>
</dbReference>
<dbReference type="OrthoDB" id="26525at2759"/>
<protein>
    <recommendedName>
        <fullName evidence="3">Dynein light chain</fullName>
    </recommendedName>
</protein>
<dbReference type="Gene3D" id="3.30.740.10">
    <property type="entry name" value="Protein Inhibitor Of Neuronal Nitric Oxide Synthase"/>
    <property type="match status" value="1"/>
</dbReference>
<dbReference type="CDD" id="cd21454">
    <property type="entry name" value="DLC-like_TAL"/>
    <property type="match status" value="1"/>
</dbReference>
<dbReference type="GO" id="GO:0030286">
    <property type="term" value="C:dynein complex"/>
    <property type="evidence" value="ECO:0007669"/>
    <property type="project" value="InterPro"/>
</dbReference>
<name>A0A3S5BQB1_9PLAT</name>
<reference evidence="1" key="1">
    <citation type="submission" date="2018-11" db="EMBL/GenBank/DDBJ databases">
        <authorList>
            <consortium name="Pathogen Informatics"/>
        </authorList>
    </citation>
    <scope>NUCLEOTIDE SEQUENCE</scope>
</reference>
<dbReference type="Pfam" id="PF01221">
    <property type="entry name" value="Dynein_light"/>
    <property type="match status" value="1"/>
</dbReference>
<dbReference type="GO" id="GO:0007017">
    <property type="term" value="P:microtubule-based process"/>
    <property type="evidence" value="ECO:0007669"/>
    <property type="project" value="InterPro"/>
</dbReference>
<dbReference type="AlphaFoldDB" id="A0A3S5BQB1"/>
<proteinExistence type="predicted"/>
<evidence type="ECO:0000313" key="2">
    <source>
        <dbReference type="Proteomes" id="UP000784294"/>
    </source>
</evidence>
<gene>
    <name evidence="1" type="ORF">PXEA_LOCUS6834</name>
</gene>
<evidence type="ECO:0000313" key="1">
    <source>
        <dbReference type="EMBL" id="VEL13394.1"/>
    </source>
</evidence>
<dbReference type="InterPro" id="IPR001372">
    <property type="entry name" value="Dynein_light_chain_typ-1/2"/>
</dbReference>
<dbReference type="SUPFAM" id="SSF54648">
    <property type="entry name" value="DLC"/>
    <property type="match status" value="1"/>
</dbReference>
<accession>A0A3S5BQB1</accession>
<dbReference type="SMART" id="SM01375">
    <property type="entry name" value="Dynein_light"/>
    <property type="match status" value="1"/>
</dbReference>
<sequence>MMLLTNGNREISPDVDEKKIASKLKIFLDTDYGRMWHIVVVAGSFWMNYSHDEKYSFHFKVGKYIFLIWRTPNV</sequence>
<keyword evidence="2" id="KW-1185">Reference proteome</keyword>
<organism evidence="1 2">
    <name type="scientific">Protopolystoma xenopodis</name>
    <dbReference type="NCBI Taxonomy" id="117903"/>
    <lineage>
        <taxon>Eukaryota</taxon>
        <taxon>Metazoa</taxon>
        <taxon>Spiralia</taxon>
        <taxon>Lophotrochozoa</taxon>
        <taxon>Platyhelminthes</taxon>
        <taxon>Monogenea</taxon>
        <taxon>Polyopisthocotylea</taxon>
        <taxon>Polystomatidea</taxon>
        <taxon>Polystomatidae</taxon>
        <taxon>Protopolystoma</taxon>
    </lineage>
</organism>
<evidence type="ECO:0008006" key="3">
    <source>
        <dbReference type="Google" id="ProtNLM"/>
    </source>
</evidence>
<comment type="caution">
    <text evidence="1">The sequence shown here is derived from an EMBL/GenBank/DDBJ whole genome shotgun (WGS) entry which is preliminary data.</text>
</comment>
<dbReference type="InterPro" id="IPR037177">
    <property type="entry name" value="DLC_sf"/>
</dbReference>